<dbReference type="Proteomes" id="UP000759131">
    <property type="component" value="Unassembled WGS sequence"/>
</dbReference>
<dbReference type="Gene3D" id="1.25.40.530">
    <property type="entry name" value="MyTH4 domain"/>
    <property type="match status" value="1"/>
</dbReference>
<keyword evidence="2" id="KW-1185">Reference proteome</keyword>
<dbReference type="EMBL" id="CAJPIZ010002202">
    <property type="protein sequence ID" value="CAG2104685.1"/>
    <property type="molecule type" value="Genomic_DNA"/>
</dbReference>
<sequence>MSKVTATLGRNFIKSKEFQESQLLGLELEAAEIKPPKSRSIRNKLVSLTLKKKNKLSEDVRRRLQDDDIAADTYSSWLESRPTSNLEKLHFIIGHGILRDELSELCIQCSSRWGSF</sequence>
<name>A0A7R9PX61_9ACAR</name>
<evidence type="ECO:0000313" key="2">
    <source>
        <dbReference type="Proteomes" id="UP000759131"/>
    </source>
</evidence>
<gene>
    <name evidence="1" type="ORF">OSB1V03_LOCUS4700</name>
</gene>
<evidence type="ECO:0000313" key="1">
    <source>
        <dbReference type="EMBL" id="CAD7624255.1"/>
    </source>
</evidence>
<protein>
    <submittedName>
        <fullName evidence="1">Uncharacterized protein</fullName>
    </submittedName>
</protein>
<proteinExistence type="predicted"/>
<dbReference type="InterPro" id="IPR038185">
    <property type="entry name" value="MyTH4_dom_sf"/>
</dbReference>
<dbReference type="AlphaFoldDB" id="A0A7R9PX61"/>
<organism evidence="1">
    <name type="scientific">Medioppia subpectinata</name>
    <dbReference type="NCBI Taxonomy" id="1979941"/>
    <lineage>
        <taxon>Eukaryota</taxon>
        <taxon>Metazoa</taxon>
        <taxon>Ecdysozoa</taxon>
        <taxon>Arthropoda</taxon>
        <taxon>Chelicerata</taxon>
        <taxon>Arachnida</taxon>
        <taxon>Acari</taxon>
        <taxon>Acariformes</taxon>
        <taxon>Sarcoptiformes</taxon>
        <taxon>Oribatida</taxon>
        <taxon>Brachypylina</taxon>
        <taxon>Oppioidea</taxon>
        <taxon>Oppiidae</taxon>
        <taxon>Medioppia</taxon>
    </lineage>
</organism>
<dbReference type="OrthoDB" id="6108017at2759"/>
<dbReference type="EMBL" id="OC856777">
    <property type="protein sequence ID" value="CAD7624255.1"/>
    <property type="molecule type" value="Genomic_DNA"/>
</dbReference>
<accession>A0A7R9PX61</accession>
<reference evidence="1" key="1">
    <citation type="submission" date="2020-11" db="EMBL/GenBank/DDBJ databases">
        <authorList>
            <person name="Tran Van P."/>
        </authorList>
    </citation>
    <scope>NUCLEOTIDE SEQUENCE</scope>
</reference>